<dbReference type="Gene3D" id="3.10.290.10">
    <property type="entry name" value="RNA-binding S4 domain"/>
    <property type="match status" value="1"/>
</dbReference>
<dbReference type="EMBL" id="LAZR01000016">
    <property type="protein sequence ID" value="KKO06430.1"/>
    <property type="molecule type" value="Genomic_DNA"/>
</dbReference>
<feature type="region of interest" description="Disordered" evidence="1">
    <location>
        <begin position="112"/>
        <end position="152"/>
    </location>
</feature>
<feature type="compositionally biased region" description="Basic and acidic residues" evidence="1">
    <location>
        <begin position="121"/>
        <end position="152"/>
    </location>
</feature>
<dbReference type="SMART" id="SM00363">
    <property type="entry name" value="S4"/>
    <property type="match status" value="1"/>
</dbReference>
<sequence>MEVNKEIQPVMRIDKFLWSTRYFKTRNIATTACKKGHAKINGLTAKPGREVFPMDQIIVRKNQIDYKFTVLDIPPSRVGAKLVDIYRKDTTPKEAFEHNELLQYSKDYYRKKGIGRPTKKDRRDIDDYLDAPSKDDDAKTVEPDNNSKEAED</sequence>
<evidence type="ECO:0000259" key="2">
    <source>
        <dbReference type="SMART" id="SM00363"/>
    </source>
</evidence>
<accession>A0A0F9VQU6</accession>
<feature type="domain" description="RNA-binding S4" evidence="2">
    <location>
        <begin position="11"/>
        <end position="74"/>
    </location>
</feature>
<dbReference type="PROSITE" id="PS50889">
    <property type="entry name" value="S4"/>
    <property type="match status" value="1"/>
</dbReference>
<evidence type="ECO:0000256" key="1">
    <source>
        <dbReference type="SAM" id="MobiDB-lite"/>
    </source>
</evidence>
<dbReference type="CDD" id="cd00165">
    <property type="entry name" value="S4"/>
    <property type="match status" value="1"/>
</dbReference>
<name>A0A0F9VQU6_9ZZZZ</name>
<gene>
    <name evidence="3" type="ORF">LCGC14_0068510</name>
</gene>
<evidence type="ECO:0000313" key="3">
    <source>
        <dbReference type="EMBL" id="KKO06430.1"/>
    </source>
</evidence>
<dbReference type="InterPro" id="IPR002942">
    <property type="entry name" value="S4_RNA-bd"/>
</dbReference>
<dbReference type="InterPro" id="IPR036986">
    <property type="entry name" value="S4_RNA-bd_sf"/>
</dbReference>
<dbReference type="AlphaFoldDB" id="A0A0F9VQU6"/>
<reference evidence="3" key="1">
    <citation type="journal article" date="2015" name="Nature">
        <title>Complex archaea that bridge the gap between prokaryotes and eukaryotes.</title>
        <authorList>
            <person name="Spang A."/>
            <person name="Saw J.H."/>
            <person name="Jorgensen S.L."/>
            <person name="Zaremba-Niedzwiedzka K."/>
            <person name="Martijn J."/>
            <person name="Lind A.E."/>
            <person name="van Eijk R."/>
            <person name="Schleper C."/>
            <person name="Guy L."/>
            <person name="Ettema T.J."/>
        </authorList>
    </citation>
    <scope>NUCLEOTIDE SEQUENCE</scope>
</reference>
<dbReference type="Pfam" id="PF01479">
    <property type="entry name" value="S4"/>
    <property type="match status" value="1"/>
</dbReference>
<comment type="caution">
    <text evidence="3">The sequence shown here is derived from an EMBL/GenBank/DDBJ whole genome shotgun (WGS) entry which is preliminary data.</text>
</comment>
<dbReference type="GO" id="GO:0003723">
    <property type="term" value="F:RNA binding"/>
    <property type="evidence" value="ECO:0007669"/>
    <property type="project" value="InterPro"/>
</dbReference>
<dbReference type="SUPFAM" id="SSF55174">
    <property type="entry name" value="Alpha-L RNA-binding motif"/>
    <property type="match status" value="1"/>
</dbReference>
<organism evidence="3">
    <name type="scientific">marine sediment metagenome</name>
    <dbReference type="NCBI Taxonomy" id="412755"/>
    <lineage>
        <taxon>unclassified sequences</taxon>
        <taxon>metagenomes</taxon>
        <taxon>ecological metagenomes</taxon>
    </lineage>
</organism>
<protein>
    <recommendedName>
        <fullName evidence="2">RNA-binding S4 domain-containing protein</fullName>
    </recommendedName>
</protein>
<proteinExistence type="predicted"/>